<feature type="region of interest" description="Disordered" evidence="1">
    <location>
        <begin position="94"/>
        <end position="113"/>
    </location>
</feature>
<dbReference type="Proteomes" id="UP000823388">
    <property type="component" value="Chromosome 4K"/>
</dbReference>
<dbReference type="AlphaFoldDB" id="A0A8T0TYF9"/>
<organism evidence="2 3">
    <name type="scientific">Panicum virgatum</name>
    <name type="common">Blackwell switchgrass</name>
    <dbReference type="NCBI Taxonomy" id="38727"/>
    <lineage>
        <taxon>Eukaryota</taxon>
        <taxon>Viridiplantae</taxon>
        <taxon>Streptophyta</taxon>
        <taxon>Embryophyta</taxon>
        <taxon>Tracheophyta</taxon>
        <taxon>Spermatophyta</taxon>
        <taxon>Magnoliopsida</taxon>
        <taxon>Liliopsida</taxon>
        <taxon>Poales</taxon>
        <taxon>Poaceae</taxon>
        <taxon>PACMAD clade</taxon>
        <taxon>Panicoideae</taxon>
        <taxon>Panicodae</taxon>
        <taxon>Paniceae</taxon>
        <taxon>Panicinae</taxon>
        <taxon>Panicum</taxon>
        <taxon>Panicum sect. Hiantes</taxon>
    </lineage>
</organism>
<evidence type="ECO:0000256" key="1">
    <source>
        <dbReference type="SAM" id="MobiDB-lite"/>
    </source>
</evidence>
<accession>A0A8T0TYF9</accession>
<keyword evidence="3" id="KW-1185">Reference proteome</keyword>
<dbReference type="EMBL" id="CM029043">
    <property type="protein sequence ID" value="KAG2613963.1"/>
    <property type="molecule type" value="Genomic_DNA"/>
</dbReference>
<proteinExistence type="predicted"/>
<evidence type="ECO:0000313" key="2">
    <source>
        <dbReference type="EMBL" id="KAG2613963.1"/>
    </source>
</evidence>
<gene>
    <name evidence="2" type="ORF">PVAP13_4KG378800</name>
</gene>
<protein>
    <submittedName>
        <fullName evidence="2">Uncharacterized protein</fullName>
    </submittedName>
</protein>
<sequence>MLAHRRSRPPAPFTTVSVELTTVVTRSQSPAIKIPSMTMQNKAAARRGATCSSSMTTRAHFIVQDHPRADHVFVRSSWPEMATRREENTRMLGSMEAGSHAAPLTKPLTVATP</sequence>
<evidence type="ECO:0000313" key="3">
    <source>
        <dbReference type="Proteomes" id="UP000823388"/>
    </source>
</evidence>
<name>A0A8T0TYF9_PANVG</name>
<reference evidence="2" key="1">
    <citation type="submission" date="2020-05" db="EMBL/GenBank/DDBJ databases">
        <title>WGS assembly of Panicum virgatum.</title>
        <authorList>
            <person name="Lovell J.T."/>
            <person name="Jenkins J."/>
            <person name="Shu S."/>
            <person name="Juenger T.E."/>
            <person name="Schmutz J."/>
        </authorList>
    </citation>
    <scope>NUCLEOTIDE SEQUENCE</scope>
    <source>
        <strain evidence="2">AP13</strain>
    </source>
</reference>
<comment type="caution">
    <text evidence="2">The sequence shown here is derived from an EMBL/GenBank/DDBJ whole genome shotgun (WGS) entry which is preliminary data.</text>
</comment>